<protein>
    <submittedName>
        <fullName evidence="1">Uncharacterized protein</fullName>
    </submittedName>
</protein>
<accession>A0AAE3VCC4</accession>
<gene>
    <name evidence="1" type="ORF">J2S20_002276</name>
</gene>
<name>A0AAE3VCC4_9FIRM</name>
<evidence type="ECO:0000313" key="1">
    <source>
        <dbReference type="EMBL" id="MDQ0153555.1"/>
    </source>
</evidence>
<organism evidence="1 2">
    <name type="scientific">Moryella indoligenes</name>
    <dbReference type="NCBI Taxonomy" id="371674"/>
    <lineage>
        <taxon>Bacteria</taxon>
        <taxon>Bacillati</taxon>
        <taxon>Bacillota</taxon>
        <taxon>Clostridia</taxon>
        <taxon>Lachnospirales</taxon>
        <taxon>Lachnospiraceae</taxon>
        <taxon>Moryella</taxon>
    </lineage>
</organism>
<comment type="caution">
    <text evidence="1">The sequence shown here is derived from an EMBL/GenBank/DDBJ whole genome shotgun (WGS) entry which is preliminary data.</text>
</comment>
<proteinExistence type="predicted"/>
<dbReference type="RefSeq" id="WP_307255460.1">
    <property type="nucleotide sequence ID" value="NZ_JAUSTO010000023.1"/>
</dbReference>
<dbReference type="AlphaFoldDB" id="A0AAE3VCC4"/>
<reference evidence="1" key="1">
    <citation type="submission" date="2023-07" db="EMBL/GenBank/DDBJ databases">
        <title>Genomic Encyclopedia of Type Strains, Phase IV (KMG-IV): sequencing the most valuable type-strain genomes for metagenomic binning, comparative biology and taxonomic classification.</title>
        <authorList>
            <person name="Goeker M."/>
        </authorList>
    </citation>
    <scope>NUCLEOTIDE SEQUENCE</scope>
    <source>
        <strain evidence="1">DSM 19659</strain>
    </source>
</reference>
<sequence length="186" mass="21323">MKLFRTNEIETNEYKIGDVISFTLTDGEGVEAMAVKQEQDGMLFCFVDCLKKEYRMNRKATNEGGYFASDLRDILNGKILNRFPAELRSRLLLLENGDLLRLPTEREIFGENIYEDTEPETTVQWAPMKLRRNRIAFRGKNGGLEWYWLINNVEGFAPIFAGVGNGCRAGYYNASIFLGVRPAFKI</sequence>
<dbReference type="Proteomes" id="UP001241537">
    <property type="component" value="Unassembled WGS sequence"/>
</dbReference>
<dbReference type="EMBL" id="JAUSTO010000023">
    <property type="protein sequence ID" value="MDQ0153555.1"/>
    <property type="molecule type" value="Genomic_DNA"/>
</dbReference>
<keyword evidence="2" id="KW-1185">Reference proteome</keyword>
<evidence type="ECO:0000313" key="2">
    <source>
        <dbReference type="Proteomes" id="UP001241537"/>
    </source>
</evidence>